<keyword evidence="3 10" id="KW-0812">Transmembrane</keyword>
<dbReference type="Pfam" id="PF07960">
    <property type="entry name" value="CBP4"/>
    <property type="match status" value="1"/>
</dbReference>
<evidence type="ECO:0000256" key="2">
    <source>
        <dbReference type="ARBA" id="ARBA00006780"/>
    </source>
</evidence>
<keyword evidence="7 10" id="KW-0472">Membrane</keyword>
<dbReference type="PANTHER" id="PTHR28202:SF1">
    <property type="entry name" value="ASSEMBLY FACTOR CBP4"/>
    <property type="match status" value="1"/>
</dbReference>
<evidence type="ECO:0000256" key="1">
    <source>
        <dbReference type="ARBA" id="ARBA00004434"/>
    </source>
</evidence>
<name>A0A077QYV6_9BASI</name>
<dbReference type="PANTHER" id="PTHR28202">
    <property type="entry name" value="ASSEMBLY FACTOR CBP4"/>
    <property type="match status" value="1"/>
</dbReference>
<feature type="region of interest" description="Disordered" evidence="11">
    <location>
        <begin position="64"/>
        <end position="91"/>
    </location>
</feature>
<evidence type="ECO:0000256" key="9">
    <source>
        <dbReference type="ARBA" id="ARBA00025413"/>
    </source>
</evidence>
<comment type="subcellular location">
    <subcellularLocation>
        <location evidence="1 10">Mitochondrion inner membrane</location>
        <topology evidence="1 10">Single-pass membrane protein</topology>
    </subcellularLocation>
</comment>
<evidence type="ECO:0000256" key="7">
    <source>
        <dbReference type="ARBA" id="ARBA00023136"/>
    </source>
</evidence>
<evidence type="ECO:0000256" key="5">
    <source>
        <dbReference type="ARBA" id="ARBA00022989"/>
    </source>
</evidence>
<evidence type="ECO:0000256" key="3">
    <source>
        <dbReference type="ARBA" id="ARBA00022692"/>
    </source>
</evidence>
<keyword evidence="5 10" id="KW-1133">Transmembrane helix</keyword>
<evidence type="ECO:0000256" key="11">
    <source>
        <dbReference type="SAM" id="MobiDB-lite"/>
    </source>
</evidence>
<comment type="function">
    <text evidence="9 10">Essential for the assembly of ubiquinol-cytochrome c reductase. It has a direct effect on the correct occurrence of the Rieske protein, core 4, core 5 and apocytochrome b.</text>
</comment>
<dbReference type="AlphaFoldDB" id="A0A077QYV6"/>
<comment type="similarity">
    <text evidence="2 10">Belongs to the CBP4 family.</text>
</comment>
<dbReference type="InterPro" id="IPR012420">
    <property type="entry name" value="Cbp4"/>
</dbReference>
<dbReference type="GO" id="GO:0034551">
    <property type="term" value="P:mitochondrial respiratory chain complex III assembly"/>
    <property type="evidence" value="ECO:0007669"/>
    <property type="project" value="TreeGrafter"/>
</dbReference>
<reference evidence="12" key="1">
    <citation type="journal article" date="2014" name="Genome Biol. Evol.">
        <title>Gene Loss Rather Than Gene Gain Is Associated with a Host Jump from Monocots to Dicots in the Smut Fungus Melanopsichium pennsylvanicum.</title>
        <authorList>
            <person name="Sharma R."/>
            <person name="Mishra B."/>
            <person name="Runge F."/>
            <person name="Thines M."/>
        </authorList>
    </citation>
    <scope>NUCLEOTIDE SEQUENCE</scope>
    <source>
        <strain evidence="12">4</strain>
    </source>
</reference>
<evidence type="ECO:0000256" key="8">
    <source>
        <dbReference type="ARBA" id="ARBA00023186"/>
    </source>
</evidence>
<dbReference type="EMBL" id="HG529646">
    <property type="protein sequence ID" value="CDI55360.1"/>
    <property type="molecule type" value="Genomic_DNA"/>
</dbReference>
<keyword evidence="8 10" id="KW-0143">Chaperone</keyword>
<protein>
    <recommendedName>
        <fullName evidence="10">Cytochrome b mRNA-processing protein 4</fullName>
    </recommendedName>
</protein>
<keyword evidence="6 10" id="KW-0496">Mitochondrion</keyword>
<dbReference type="GO" id="GO:0005743">
    <property type="term" value="C:mitochondrial inner membrane"/>
    <property type="evidence" value="ECO:0007669"/>
    <property type="project" value="UniProtKB-SubCell"/>
</dbReference>
<evidence type="ECO:0000256" key="10">
    <source>
        <dbReference type="RuleBase" id="RU368005"/>
    </source>
</evidence>
<sequence length="91" mass="9938">MSGSPWPRAIIGGIITIGIGYAIMKATTPTDQQFYDALSPDLKRQVDAQRLAAQRKAAYAEQLKRAKEQDDTAPVWAEGAKARDSTPPPRI</sequence>
<evidence type="ECO:0000256" key="4">
    <source>
        <dbReference type="ARBA" id="ARBA00022792"/>
    </source>
</evidence>
<keyword evidence="4 10" id="KW-0999">Mitochondrion inner membrane</keyword>
<feature type="transmembrane region" description="Helical" evidence="10">
    <location>
        <begin position="6"/>
        <end position="24"/>
    </location>
</feature>
<evidence type="ECO:0000256" key="6">
    <source>
        <dbReference type="ARBA" id="ARBA00023128"/>
    </source>
</evidence>
<evidence type="ECO:0000313" key="12">
    <source>
        <dbReference type="EMBL" id="CDI55360.1"/>
    </source>
</evidence>
<organism evidence="12">
    <name type="scientific">Melanopsichium pennsylvanicum 4</name>
    <dbReference type="NCBI Taxonomy" id="1398559"/>
    <lineage>
        <taxon>Eukaryota</taxon>
        <taxon>Fungi</taxon>
        <taxon>Dikarya</taxon>
        <taxon>Basidiomycota</taxon>
        <taxon>Ustilaginomycotina</taxon>
        <taxon>Ustilaginomycetes</taxon>
        <taxon>Ustilaginales</taxon>
        <taxon>Ustilaginaceae</taxon>
        <taxon>Melanopsichium</taxon>
    </lineage>
</organism>
<proteinExistence type="inferred from homology"/>
<accession>A0A077QYV6</accession>